<name>A0ABR6HK43_9RHOB</name>
<keyword evidence="8" id="KW-1185">Reference proteome</keyword>
<accession>A0ABR6HK43</accession>
<reference evidence="7 8" key="1">
    <citation type="submission" date="2020-08" db="EMBL/GenBank/DDBJ databases">
        <title>Genomic Encyclopedia of Type Strains, Phase III (KMG-III): the genomes of soil and plant-associated and newly described type strains.</title>
        <authorList>
            <person name="Whitman W."/>
        </authorList>
    </citation>
    <scope>NUCLEOTIDE SEQUENCE [LARGE SCALE GENOMIC DNA]</scope>
    <source>
        <strain evidence="7 8">CECT 8572</strain>
    </source>
</reference>
<evidence type="ECO:0000313" key="7">
    <source>
        <dbReference type="EMBL" id="MBB3710926.1"/>
    </source>
</evidence>
<protein>
    <submittedName>
        <fullName evidence="7">Ferric reductase</fullName>
    </submittedName>
</protein>
<gene>
    <name evidence="7" type="ORF">FHS00_000479</name>
</gene>
<keyword evidence="2 5" id="KW-0812">Transmembrane</keyword>
<proteinExistence type="predicted"/>
<evidence type="ECO:0000259" key="6">
    <source>
        <dbReference type="Pfam" id="PF01794"/>
    </source>
</evidence>
<feature type="domain" description="Ferric oxidoreductase" evidence="6">
    <location>
        <begin position="44"/>
        <end position="157"/>
    </location>
</feature>
<sequence>MASTRAVLIWGALAVAVIVPVAIAAHSPLLAWRSPVYIAAGLAGVVAMTLVLFQPLLVGGYLPGLPRPRGRRLHRWVGAALVTAVALHVAGLWLTSPPDVIDALLFVSPTPFSAWGVIAMWTVFAAASLAALRRRLRLRPRVWRLGHTALVMVVVLGSVVHALLIEGTMGTVSKVVLCALILAVTVKVLLDLRTWALLARSWR</sequence>
<evidence type="ECO:0000256" key="4">
    <source>
        <dbReference type="ARBA" id="ARBA00023136"/>
    </source>
</evidence>
<dbReference type="Pfam" id="PF01794">
    <property type="entry name" value="Ferric_reduct"/>
    <property type="match status" value="1"/>
</dbReference>
<dbReference type="Proteomes" id="UP000576152">
    <property type="component" value="Unassembled WGS sequence"/>
</dbReference>
<dbReference type="RefSeq" id="WP_183469501.1">
    <property type="nucleotide sequence ID" value="NZ_JACIBX010000001.1"/>
</dbReference>
<feature type="transmembrane region" description="Helical" evidence="5">
    <location>
        <begin position="114"/>
        <end position="132"/>
    </location>
</feature>
<comment type="subcellular location">
    <subcellularLocation>
        <location evidence="1">Membrane</location>
        <topology evidence="1">Multi-pass membrane protein</topology>
    </subcellularLocation>
</comment>
<feature type="transmembrane region" description="Helical" evidence="5">
    <location>
        <begin position="34"/>
        <end position="53"/>
    </location>
</feature>
<dbReference type="InterPro" id="IPR013130">
    <property type="entry name" value="Fe3_Rdtase_TM_dom"/>
</dbReference>
<keyword evidence="3 5" id="KW-1133">Transmembrane helix</keyword>
<feature type="transmembrane region" description="Helical" evidence="5">
    <location>
        <begin position="171"/>
        <end position="190"/>
    </location>
</feature>
<evidence type="ECO:0000313" key="8">
    <source>
        <dbReference type="Proteomes" id="UP000576152"/>
    </source>
</evidence>
<evidence type="ECO:0000256" key="1">
    <source>
        <dbReference type="ARBA" id="ARBA00004141"/>
    </source>
</evidence>
<organism evidence="7 8">
    <name type="scientific">Limimaricola variabilis</name>
    <dbReference type="NCBI Taxonomy" id="1492771"/>
    <lineage>
        <taxon>Bacteria</taxon>
        <taxon>Pseudomonadati</taxon>
        <taxon>Pseudomonadota</taxon>
        <taxon>Alphaproteobacteria</taxon>
        <taxon>Rhodobacterales</taxon>
        <taxon>Paracoccaceae</taxon>
        <taxon>Limimaricola</taxon>
    </lineage>
</organism>
<feature type="transmembrane region" description="Helical" evidence="5">
    <location>
        <begin position="73"/>
        <end position="94"/>
    </location>
</feature>
<evidence type="ECO:0000256" key="3">
    <source>
        <dbReference type="ARBA" id="ARBA00022989"/>
    </source>
</evidence>
<feature type="transmembrane region" description="Helical" evidence="5">
    <location>
        <begin position="144"/>
        <end position="165"/>
    </location>
</feature>
<comment type="caution">
    <text evidence="7">The sequence shown here is derived from an EMBL/GenBank/DDBJ whole genome shotgun (WGS) entry which is preliminary data.</text>
</comment>
<evidence type="ECO:0000256" key="2">
    <source>
        <dbReference type="ARBA" id="ARBA00022692"/>
    </source>
</evidence>
<dbReference type="EMBL" id="JACIBX010000001">
    <property type="protein sequence ID" value="MBB3710926.1"/>
    <property type="molecule type" value="Genomic_DNA"/>
</dbReference>
<keyword evidence="4 5" id="KW-0472">Membrane</keyword>
<evidence type="ECO:0000256" key="5">
    <source>
        <dbReference type="SAM" id="Phobius"/>
    </source>
</evidence>